<dbReference type="InterPro" id="IPR016040">
    <property type="entry name" value="NAD(P)-bd_dom"/>
</dbReference>
<name>A0AAV1WFZ4_LUPLU</name>
<sequence>MTSSQNFKFVKGDIVGANIVNHLLMEEKIDTIMHFAAQTHVDNSFGNSMEFTYNNIYGTHVLLEGCRVTNHVKRFICVSTDEVYGETKLDTDVGNHEHLSFFPQILTQQQKQV</sequence>
<evidence type="ECO:0000259" key="1">
    <source>
        <dbReference type="Pfam" id="PF16363"/>
    </source>
</evidence>
<protein>
    <recommendedName>
        <fullName evidence="1">NAD(P)-binding domain-containing protein</fullName>
    </recommendedName>
</protein>
<evidence type="ECO:0000313" key="3">
    <source>
        <dbReference type="Proteomes" id="UP001497480"/>
    </source>
</evidence>
<dbReference type="InterPro" id="IPR036291">
    <property type="entry name" value="NAD(P)-bd_dom_sf"/>
</dbReference>
<accession>A0AAV1WFZ4</accession>
<proteinExistence type="predicted"/>
<gene>
    <name evidence="2" type="ORF">LLUT_LOCUS9285</name>
</gene>
<keyword evidence="3" id="KW-1185">Reference proteome</keyword>
<evidence type="ECO:0000313" key="2">
    <source>
        <dbReference type="EMBL" id="CAL0308225.1"/>
    </source>
</evidence>
<feature type="domain" description="NAD(P)-binding" evidence="1">
    <location>
        <begin position="4"/>
        <end position="103"/>
    </location>
</feature>
<dbReference type="Pfam" id="PF16363">
    <property type="entry name" value="GDP_Man_Dehyd"/>
    <property type="match status" value="1"/>
</dbReference>
<dbReference type="AlphaFoldDB" id="A0AAV1WFZ4"/>
<dbReference type="SUPFAM" id="SSF51735">
    <property type="entry name" value="NAD(P)-binding Rossmann-fold domains"/>
    <property type="match status" value="1"/>
</dbReference>
<organism evidence="2 3">
    <name type="scientific">Lupinus luteus</name>
    <name type="common">European yellow lupine</name>
    <dbReference type="NCBI Taxonomy" id="3873"/>
    <lineage>
        <taxon>Eukaryota</taxon>
        <taxon>Viridiplantae</taxon>
        <taxon>Streptophyta</taxon>
        <taxon>Embryophyta</taxon>
        <taxon>Tracheophyta</taxon>
        <taxon>Spermatophyta</taxon>
        <taxon>Magnoliopsida</taxon>
        <taxon>eudicotyledons</taxon>
        <taxon>Gunneridae</taxon>
        <taxon>Pentapetalae</taxon>
        <taxon>rosids</taxon>
        <taxon>fabids</taxon>
        <taxon>Fabales</taxon>
        <taxon>Fabaceae</taxon>
        <taxon>Papilionoideae</taxon>
        <taxon>50 kb inversion clade</taxon>
        <taxon>genistoids sensu lato</taxon>
        <taxon>core genistoids</taxon>
        <taxon>Genisteae</taxon>
        <taxon>Lupinus</taxon>
    </lineage>
</organism>
<dbReference type="Gene3D" id="3.40.50.720">
    <property type="entry name" value="NAD(P)-binding Rossmann-like Domain"/>
    <property type="match status" value="1"/>
</dbReference>
<dbReference type="PANTHER" id="PTHR43000">
    <property type="entry name" value="DTDP-D-GLUCOSE 4,6-DEHYDRATASE-RELATED"/>
    <property type="match status" value="1"/>
</dbReference>
<dbReference type="Proteomes" id="UP001497480">
    <property type="component" value="Unassembled WGS sequence"/>
</dbReference>
<dbReference type="EMBL" id="CAXHTB010000006">
    <property type="protein sequence ID" value="CAL0308225.1"/>
    <property type="molecule type" value="Genomic_DNA"/>
</dbReference>
<comment type="caution">
    <text evidence="2">The sequence shown here is derived from an EMBL/GenBank/DDBJ whole genome shotgun (WGS) entry which is preliminary data.</text>
</comment>
<reference evidence="2 3" key="1">
    <citation type="submission" date="2024-03" db="EMBL/GenBank/DDBJ databases">
        <authorList>
            <person name="Martinez-Hernandez J."/>
        </authorList>
    </citation>
    <scope>NUCLEOTIDE SEQUENCE [LARGE SCALE GENOMIC DNA]</scope>
</reference>